<organism evidence="2 3">
    <name type="scientific">Russula ochroleuca</name>
    <dbReference type="NCBI Taxonomy" id="152965"/>
    <lineage>
        <taxon>Eukaryota</taxon>
        <taxon>Fungi</taxon>
        <taxon>Dikarya</taxon>
        <taxon>Basidiomycota</taxon>
        <taxon>Agaricomycotina</taxon>
        <taxon>Agaricomycetes</taxon>
        <taxon>Russulales</taxon>
        <taxon>Russulaceae</taxon>
        <taxon>Russula</taxon>
    </lineage>
</organism>
<dbReference type="SUPFAM" id="SSF49503">
    <property type="entry name" value="Cupredoxins"/>
    <property type="match status" value="1"/>
</dbReference>
<dbReference type="InterPro" id="IPR008972">
    <property type="entry name" value="Cupredoxin"/>
</dbReference>
<proteinExistence type="predicted"/>
<dbReference type="CDD" id="cd00920">
    <property type="entry name" value="Cupredoxin"/>
    <property type="match status" value="1"/>
</dbReference>
<dbReference type="Gene3D" id="2.60.40.420">
    <property type="entry name" value="Cupredoxins - blue copper proteins"/>
    <property type="match status" value="1"/>
</dbReference>
<accession>A0A9P5MWL1</accession>
<protein>
    <submittedName>
        <fullName evidence="2">Cupredoxin</fullName>
    </submittedName>
</protein>
<keyword evidence="3" id="KW-1185">Reference proteome</keyword>
<reference evidence="2" key="1">
    <citation type="submission" date="2019-10" db="EMBL/GenBank/DDBJ databases">
        <authorList>
            <consortium name="DOE Joint Genome Institute"/>
            <person name="Kuo A."/>
            <person name="Miyauchi S."/>
            <person name="Kiss E."/>
            <person name="Drula E."/>
            <person name="Kohler A."/>
            <person name="Sanchez-Garcia M."/>
            <person name="Andreopoulos B."/>
            <person name="Barry K.W."/>
            <person name="Bonito G."/>
            <person name="Buee M."/>
            <person name="Carver A."/>
            <person name="Chen C."/>
            <person name="Cichocki N."/>
            <person name="Clum A."/>
            <person name="Culley D."/>
            <person name="Crous P.W."/>
            <person name="Fauchery L."/>
            <person name="Girlanda M."/>
            <person name="Hayes R."/>
            <person name="Keri Z."/>
            <person name="LaButti K."/>
            <person name="Lipzen A."/>
            <person name="Lombard V."/>
            <person name="Magnuson J."/>
            <person name="Maillard F."/>
            <person name="Morin E."/>
            <person name="Murat C."/>
            <person name="Nolan M."/>
            <person name="Ohm R."/>
            <person name="Pangilinan J."/>
            <person name="Pereira M."/>
            <person name="Perotto S."/>
            <person name="Peter M."/>
            <person name="Riley R."/>
            <person name="Sitrit Y."/>
            <person name="Stielow B."/>
            <person name="Szollosi G."/>
            <person name="Zifcakova L."/>
            <person name="Stursova M."/>
            <person name="Spatafora J.W."/>
            <person name="Tedersoo L."/>
            <person name="Vaario L.-M."/>
            <person name="Yamada A."/>
            <person name="Yan M."/>
            <person name="Wang P."/>
            <person name="Xu J."/>
            <person name="Bruns T."/>
            <person name="Baldrian P."/>
            <person name="Vilgalys R."/>
            <person name="Henrissat B."/>
            <person name="Grigoriev I.V."/>
            <person name="Hibbett D."/>
            <person name="Nagy L.G."/>
            <person name="Martin F.M."/>
        </authorList>
    </citation>
    <scope>NUCLEOTIDE SEQUENCE</scope>
    <source>
        <strain evidence="2">Prilba</strain>
    </source>
</reference>
<evidence type="ECO:0000256" key="1">
    <source>
        <dbReference type="SAM" id="SignalP"/>
    </source>
</evidence>
<gene>
    <name evidence="2" type="ORF">DFH94DRAFT_630677</name>
</gene>
<sequence length="211" mass="21508">MFPAFALLSGIALFCSGAAATVTTHQVNVSNDAAGLLFNPSYITAYVGDVVEFTFHPKNHSVTQSSFAAPCTPLQGGFDAGFVPVANGTSDASLPTRQFTVNDTNPIWIHCRQSANTAASHCGKGMVFAVNPGADGSSNSFANFKAEALAIGAQLAANATTSTSTAATGTGYRSSLAPTKVSRATENGAISLNVDGATLMAVFGMVVGLMM</sequence>
<reference evidence="2" key="2">
    <citation type="journal article" date="2020" name="Nat. Commun.">
        <title>Large-scale genome sequencing of mycorrhizal fungi provides insights into the early evolution of symbiotic traits.</title>
        <authorList>
            <person name="Miyauchi S."/>
            <person name="Kiss E."/>
            <person name="Kuo A."/>
            <person name="Drula E."/>
            <person name="Kohler A."/>
            <person name="Sanchez-Garcia M."/>
            <person name="Morin E."/>
            <person name="Andreopoulos B."/>
            <person name="Barry K.W."/>
            <person name="Bonito G."/>
            <person name="Buee M."/>
            <person name="Carver A."/>
            <person name="Chen C."/>
            <person name="Cichocki N."/>
            <person name="Clum A."/>
            <person name="Culley D."/>
            <person name="Crous P.W."/>
            <person name="Fauchery L."/>
            <person name="Girlanda M."/>
            <person name="Hayes R.D."/>
            <person name="Keri Z."/>
            <person name="LaButti K."/>
            <person name="Lipzen A."/>
            <person name="Lombard V."/>
            <person name="Magnuson J."/>
            <person name="Maillard F."/>
            <person name="Murat C."/>
            <person name="Nolan M."/>
            <person name="Ohm R.A."/>
            <person name="Pangilinan J."/>
            <person name="Pereira M.F."/>
            <person name="Perotto S."/>
            <person name="Peter M."/>
            <person name="Pfister S."/>
            <person name="Riley R."/>
            <person name="Sitrit Y."/>
            <person name="Stielow J.B."/>
            <person name="Szollosi G."/>
            <person name="Zifcakova L."/>
            <person name="Stursova M."/>
            <person name="Spatafora J.W."/>
            <person name="Tedersoo L."/>
            <person name="Vaario L.M."/>
            <person name="Yamada A."/>
            <person name="Yan M."/>
            <person name="Wang P."/>
            <person name="Xu J."/>
            <person name="Bruns T."/>
            <person name="Baldrian P."/>
            <person name="Vilgalys R."/>
            <person name="Dunand C."/>
            <person name="Henrissat B."/>
            <person name="Grigoriev I.V."/>
            <person name="Hibbett D."/>
            <person name="Nagy L.G."/>
            <person name="Martin F.M."/>
        </authorList>
    </citation>
    <scope>NUCLEOTIDE SEQUENCE</scope>
    <source>
        <strain evidence="2">Prilba</strain>
    </source>
</reference>
<dbReference type="AlphaFoldDB" id="A0A9P5MWL1"/>
<dbReference type="OrthoDB" id="1921208at2759"/>
<keyword evidence="1" id="KW-0732">Signal</keyword>
<feature type="chain" id="PRO_5040370719" evidence="1">
    <location>
        <begin position="21"/>
        <end position="211"/>
    </location>
</feature>
<name>A0A9P5MWL1_9AGAM</name>
<comment type="caution">
    <text evidence="2">The sequence shown here is derived from an EMBL/GenBank/DDBJ whole genome shotgun (WGS) entry which is preliminary data.</text>
</comment>
<dbReference type="Proteomes" id="UP000759537">
    <property type="component" value="Unassembled WGS sequence"/>
</dbReference>
<dbReference type="PANTHER" id="PTHR34883:SF15">
    <property type="entry name" value="EXTRACELLULAR SERINE-RICH PROTEIN"/>
    <property type="match status" value="1"/>
</dbReference>
<dbReference type="EMBL" id="WHVB01000008">
    <property type="protein sequence ID" value="KAF8480354.1"/>
    <property type="molecule type" value="Genomic_DNA"/>
</dbReference>
<evidence type="ECO:0000313" key="2">
    <source>
        <dbReference type="EMBL" id="KAF8480354.1"/>
    </source>
</evidence>
<dbReference type="PANTHER" id="PTHR34883">
    <property type="entry name" value="SERINE-RICH PROTEIN, PUTATIVE-RELATED-RELATED"/>
    <property type="match status" value="1"/>
</dbReference>
<feature type="signal peptide" evidence="1">
    <location>
        <begin position="1"/>
        <end position="20"/>
    </location>
</feature>
<evidence type="ECO:0000313" key="3">
    <source>
        <dbReference type="Proteomes" id="UP000759537"/>
    </source>
</evidence>
<dbReference type="InterPro" id="IPR052953">
    <property type="entry name" value="Ser-rich/MCO-related"/>
</dbReference>